<dbReference type="PANTHER" id="PTHR11693">
    <property type="entry name" value="ATP SYNTHASE GAMMA CHAIN"/>
    <property type="match status" value="1"/>
</dbReference>
<dbReference type="PRINTS" id="PR00126">
    <property type="entry name" value="ATPASEGAMMA"/>
</dbReference>
<dbReference type="SUPFAM" id="SSF52943">
    <property type="entry name" value="ATP synthase (F1-ATPase), gamma subunit"/>
    <property type="match status" value="1"/>
</dbReference>
<keyword evidence="9 10" id="KW-0066">ATP synthesis</keyword>
<comment type="caution">
    <text evidence="11">The sequence shown here is derived from an EMBL/GenBank/DDBJ whole genome shotgun (WGS) entry which is preliminary data.</text>
</comment>
<keyword evidence="6 10" id="KW-0406">Ion transport</keyword>
<dbReference type="PROSITE" id="PS00153">
    <property type="entry name" value="ATPASE_GAMMA"/>
    <property type="match status" value="1"/>
</dbReference>
<dbReference type="GO" id="GO:0046933">
    <property type="term" value="F:proton-transporting ATP synthase activity, rotational mechanism"/>
    <property type="evidence" value="ECO:0007669"/>
    <property type="project" value="UniProtKB-UniRule"/>
</dbReference>
<evidence type="ECO:0000256" key="9">
    <source>
        <dbReference type="ARBA" id="ARBA00023310"/>
    </source>
</evidence>
<dbReference type="Pfam" id="PF00231">
    <property type="entry name" value="ATP-synt"/>
    <property type="match status" value="1"/>
</dbReference>
<dbReference type="EMBL" id="JAKNHJ010000003">
    <property type="protein sequence ID" value="MCG4617338.1"/>
    <property type="molecule type" value="Genomic_DNA"/>
</dbReference>
<name>A0AAJ1BAJ6_9ACTO</name>
<evidence type="ECO:0000256" key="4">
    <source>
        <dbReference type="ARBA" id="ARBA00022448"/>
    </source>
</evidence>
<evidence type="ECO:0000256" key="6">
    <source>
        <dbReference type="ARBA" id="ARBA00023065"/>
    </source>
</evidence>
<evidence type="ECO:0000256" key="5">
    <source>
        <dbReference type="ARBA" id="ARBA00022781"/>
    </source>
</evidence>
<proteinExistence type="inferred from homology"/>
<dbReference type="InterPro" id="IPR000131">
    <property type="entry name" value="ATP_synth_F1_gsu"/>
</dbReference>
<protein>
    <recommendedName>
        <fullName evidence="10">ATP synthase gamma chain</fullName>
    </recommendedName>
    <alternativeName>
        <fullName evidence="10">ATP synthase F1 sector gamma subunit</fullName>
    </alternativeName>
    <alternativeName>
        <fullName evidence="10">F-ATPase gamma subunit</fullName>
    </alternativeName>
</protein>
<comment type="subunit">
    <text evidence="10">F-type ATPases have 2 components, CF(1) - the catalytic core - and CF(0) - the membrane proton channel. CF(1) has five subunits: alpha(3), beta(3), gamma(1), delta(1), epsilon(1). CF(0) has three main subunits: a, b and c.</text>
</comment>
<evidence type="ECO:0000256" key="1">
    <source>
        <dbReference type="ARBA" id="ARBA00003456"/>
    </source>
</evidence>
<sequence length="307" mass="34078">MSGKQRIYKQKIKATQTLGKVFHAMELIAASRIGKAREAATQSTPFDTAITQALAALAAHSSFDHPVTRERTDTDRVAVMCVTSDRGLAGAYSASILRETEKLVDQLKEQGKEPVLYSYGRKAESYFRFRGVPVERSWSGNSDSPTIEQSYEIADVLTDTFLADVIHEGVCEVYLVFTRYVNMVKQVPIVRKMLPLEVISEEEAEEMDINLDTPQGKVPPLYEFEPSPEAVLDQILPMYVRSRIRSALLQAAASELASRQTAMHTANDNAQDMIERYTRLANNARQAEITTEITEIVGGAEALAAGR</sequence>
<evidence type="ECO:0000256" key="7">
    <source>
        <dbReference type="ARBA" id="ARBA00023136"/>
    </source>
</evidence>
<keyword evidence="7 10" id="KW-0472">Membrane</keyword>
<dbReference type="InterPro" id="IPR035968">
    <property type="entry name" value="ATP_synth_F1_ATPase_gsu"/>
</dbReference>
<keyword evidence="10" id="KW-1003">Cell membrane</keyword>
<gene>
    <name evidence="10" type="primary">atpG</name>
    <name evidence="11" type="ORF">L0M99_02335</name>
</gene>
<dbReference type="InterPro" id="IPR023632">
    <property type="entry name" value="ATP_synth_F1_gsu_CS"/>
</dbReference>
<evidence type="ECO:0000256" key="10">
    <source>
        <dbReference type="HAMAP-Rule" id="MF_00815"/>
    </source>
</evidence>
<comment type="subcellular location">
    <subcellularLocation>
        <location evidence="10">Cell membrane</location>
        <topology evidence="10">Peripheral membrane protein</topology>
    </subcellularLocation>
    <subcellularLocation>
        <location evidence="2">Membrane</location>
        <topology evidence="2">Peripheral membrane protein</topology>
    </subcellularLocation>
</comment>
<evidence type="ECO:0000313" key="11">
    <source>
        <dbReference type="EMBL" id="MCG4617338.1"/>
    </source>
</evidence>
<keyword evidence="4 10" id="KW-0813">Transport</keyword>
<dbReference type="GO" id="GO:0045259">
    <property type="term" value="C:proton-transporting ATP synthase complex"/>
    <property type="evidence" value="ECO:0007669"/>
    <property type="project" value="UniProtKB-KW"/>
</dbReference>
<dbReference type="NCBIfam" id="NF004145">
    <property type="entry name" value="PRK05621.1-2"/>
    <property type="match status" value="1"/>
</dbReference>
<dbReference type="NCBIfam" id="TIGR01146">
    <property type="entry name" value="ATPsyn_F1gamma"/>
    <property type="match status" value="1"/>
</dbReference>
<dbReference type="Gene3D" id="3.40.1380.10">
    <property type="match status" value="1"/>
</dbReference>
<evidence type="ECO:0000256" key="8">
    <source>
        <dbReference type="ARBA" id="ARBA00023196"/>
    </source>
</evidence>
<dbReference type="Gene3D" id="1.10.287.80">
    <property type="entry name" value="ATP synthase, gamma subunit, helix hairpin domain"/>
    <property type="match status" value="1"/>
</dbReference>
<dbReference type="GO" id="GO:0005524">
    <property type="term" value="F:ATP binding"/>
    <property type="evidence" value="ECO:0007669"/>
    <property type="project" value="UniProtKB-UniRule"/>
</dbReference>
<dbReference type="HAMAP" id="MF_00815">
    <property type="entry name" value="ATP_synth_gamma_bact"/>
    <property type="match status" value="1"/>
</dbReference>
<dbReference type="PANTHER" id="PTHR11693:SF22">
    <property type="entry name" value="ATP SYNTHASE SUBUNIT GAMMA, MITOCHONDRIAL"/>
    <property type="match status" value="1"/>
</dbReference>
<organism evidence="11 12">
    <name type="scientific">Varibaculum cambriense</name>
    <dbReference type="NCBI Taxonomy" id="184870"/>
    <lineage>
        <taxon>Bacteria</taxon>
        <taxon>Bacillati</taxon>
        <taxon>Actinomycetota</taxon>
        <taxon>Actinomycetes</taxon>
        <taxon>Actinomycetales</taxon>
        <taxon>Actinomycetaceae</taxon>
        <taxon>Varibaculum</taxon>
    </lineage>
</organism>
<keyword evidence="5 10" id="KW-0375">Hydrogen ion transport</keyword>
<comment type="function">
    <text evidence="1 10">Produces ATP from ADP in the presence of a proton gradient across the membrane. The gamma chain is believed to be important in regulating ATPase activity and the flow of protons through the CF(0) complex.</text>
</comment>
<dbReference type="CDD" id="cd12151">
    <property type="entry name" value="F1-ATPase_gamma"/>
    <property type="match status" value="1"/>
</dbReference>
<reference evidence="11" key="1">
    <citation type="submission" date="2022-01" db="EMBL/GenBank/DDBJ databases">
        <title>Collection of gut derived symbiotic bacterial strains cultured from healthy donors.</title>
        <authorList>
            <person name="Lin H."/>
            <person name="Kohout C."/>
            <person name="Waligurski E."/>
            <person name="Pamer E.G."/>
        </authorList>
    </citation>
    <scope>NUCLEOTIDE SEQUENCE</scope>
    <source>
        <strain evidence="11">DFI.7.46</strain>
    </source>
</reference>
<evidence type="ECO:0000313" key="12">
    <source>
        <dbReference type="Proteomes" id="UP001200537"/>
    </source>
</evidence>
<dbReference type="RefSeq" id="WP_238127594.1">
    <property type="nucleotide sequence ID" value="NZ_JAHAIN010000009.1"/>
</dbReference>
<comment type="similarity">
    <text evidence="3 10">Belongs to the ATPase gamma chain family.</text>
</comment>
<keyword evidence="8 10" id="KW-0139">CF(1)</keyword>
<evidence type="ECO:0000256" key="3">
    <source>
        <dbReference type="ARBA" id="ARBA00007681"/>
    </source>
</evidence>
<dbReference type="GO" id="GO:0042777">
    <property type="term" value="P:proton motive force-driven plasma membrane ATP synthesis"/>
    <property type="evidence" value="ECO:0007669"/>
    <property type="project" value="UniProtKB-UniRule"/>
</dbReference>
<dbReference type="GO" id="GO:0005886">
    <property type="term" value="C:plasma membrane"/>
    <property type="evidence" value="ECO:0007669"/>
    <property type="project" value="UniProtKB-SubCell"/>
</dbReference>
<dbReference type="Proteomes" id="UP001200537">
    <property type="component" value="Unassembled WGS sequence"/>
</dbReference>
<dbReference type="AlphaFoldDB" id="A0AAJ1BAJ6"/>
<evidence type="ECO:0000256" key="2">
    <source>
        <dbReference type="ARBA" id="ARBA00004170"/>
    </source>
</evidence>
<accession>A0AAJ1BAJ6</accession>